<dbReference type="InterPro" id="IPR027434">
    <property type="entry name" value="Homing_endonucl"/>
</dbReference>
<proteinExistence type="predicted"/>
<feature type="domain" description="Homing endonuclease LAGLIDADG" evidence="1">
    <location>
        <begin position="9"/>
        <end position="102"/>
    </location>
</feature>
<dbReference type="GO" id="GO:0004519">
    <property type="term" value="F:endonuclease activity"/>
    <property type="evidence" value="ECO:0007669"/>
    <property type="project" value="InterPro"/>
</dbReference>
<evidence type="ECO:0000313" key="2">
    <source>
        <dbReference type="EMBL" id="OGM78872.1"/>
    </source>
</evidence>
<gene>
    <name evidence="2" type="ORF">A2382_02365</name>
</gene>
<accession>A0A1F8CRG2</accession>
<dbReference type="Gene3D" id="3.10.28.10">
    <property type="entry name" value="Homing endonucleases"/>
    <property type="match status" value="1"/>
</dbReference>
<dbReference type="AlphaFoldDB" id="A0A1F8CRG2"/>
<dbReference type="InterPro" id="IPR004860">
    <property type="entry name" value="LAGLIDADG_dom"/>
</dbReference>
<dbReference type="Proteomes" id="UP000178999">
    <property type="component" value="Unassembled WGS sequence"/>
</dbReference>
<evidence type="ECO:0000313" key="3">
    <source>
        <dbReference type="Proteomes" id="UP000178999"/>
    </source>
</evidence>
<dbReference type="Pfam" id="PF00961">
    <property type="entry name" value="LAGLIDADG_1"/>
    <property type="match status" value="1"/>
</dbReference>
<dbReference type="PANTHER" id="PTHR36181">
    <property type="entry name" value="INTRON-ENCODED ENDONUCLEASE AI3-RELATED"/>
    <property type="match status" value="1"/>
</dbReference>
<name>A0A1F8CRG2_9BACT</name>
<evidence type="ECO:0000259" key="1">
    <source>
        <dbReference type="Pfam" id="PF00961"/>
    </source>
</evidence>
<reference evidence="2 3" key="1">
    <citation type="journal article" date="2016" name="Nat. Commun.">
        <title>Thousands of microbial genomes shed light on interconnected biogeochemical processes in an aquifer system.</title>
        <authorList>
            <person name="Anantharaman K."/>
            <person name="Brown C.T."/>
            <person name="Hug L.A."/>
            <person name="Sharon I."/>
            <person name="Castelle C.J."/>
            <person name="Probst A.J."/>
            <person name="Thomas B.C."/>
            <person name="Singh A."/>
            <person name="Wilkins M.J."/>
            <person name="Karaoz U."/>
            <person name="Brodie E.L."/>
            <person name="Williams K.H."/>
            <person name="Hubbard S.S."/>
            <person name="Banfield J.F."/>
        </authorList>
    </citation>
    <scope>NUCLEOTIDE SEQUENCE [LARGE SCALE GENOMIC DNA]</scope>
</reference>
<dbReference type="InterPro" id="IPR051289">
    <property type="entry name" value="LAGLIDADG_Endonuclease"/>
</dbReference>
<dbReference type="SUPFAM" id="SSF55608">
    <property type="entry name" value="Homing endonucleases"/>
    <property type="match status" value="1"/>
</dbReference>
<dbReference type="EMBL" id="MGHY01000026">
    <property type="protein sequence ID" value="OGM78872.1"/>
    <property type="molecule type" value="Genomic_DNA"/>
</dbReference>
<comment type="caution">
    <text evidence="2">The sequence shown here is derived from an EMBL/GenBank/DDBJ whole genome shotgun (WGS) entry which is preliminary data.</text>
</comment>
<sequence length="158" mass="18285">MTSQQRAYLAGFLDCDGSIMLQLRARNDVRFKYRVKTTICFYQKTKHKLVLEELKNIIGFGYVYDRSDGMTELRIEGHARVKSVLTKLRRYLKIKYLQANLMLKAVKYQETNIKTPEGLLQISKIADKISSLNNAPRQRKNHYSSVKADLISHGLMSP</sequence>
<protein>
    <recommendedName>
        <fullName evidence="1">Homing endonuclease LAGLIDADG domain-containing protein</fullName>
    </recommendedName>
</protein>
<dbReference type="PANTHER" id="PTHR36181:SF2">
    <property type="entry name" value="INTRON-ENCODED ENDONUCLEASE AI3-RELATED"/>
    <property type="match status" value="1"/>
</dbReference>
<organism evidence="2 3">
    <name type="scientific">Candidatus Woesebacteria bacterium RIFOXYB1_FULL_38_16</name>
    <dbReference type="NCBI Taxonomy" id="1802538"/>
    <lineage>
        <taxon>Bacteria</taxon>
        <taxon>Candidatus Woeseibacteriota</taxon>
    </lineage>
</organism>